<keyword evidence="10" id="KW-0548">Nucleotidyltransferase</keyword>
<dbReference type="AlphaFoldDB" id="A0A1D2A6X4"/>
<evidence type="ECO:0000256" key="10">
    <source>
        <dbReference type="ARBA" id="ARBA00022695"/>
    </source>
</evidence>
<keyword evidence="13" id="KW-0443">Lipid metabolism</keyword>
<evidence type="ECO:0000256" key="4">
    <source>
        <dbReference type="ARBA" id="ARBA00005189"/>
    </source>
</evidence>
<dbReference type="PANTHER" id="PTHR13619:SF0">
    <property type="entry name" value="PHOSPHATIDATE CYTIDYLYLTRANSFERASE, MITOCHONDRIAL"/>
    <property type="match status" value="1"/>
</dbReference>
<keyword evidence="9" id="KW-0808">Transferase</keyword>
<dbReference type="Pfam" id="PF09139">
    <property type="entry name" value="Tam41_Mmp37"/>
    <property type="match status" value="1"/>
</dbReference>
<dbReference type="UniPathway" id="UPA00557">
    <property type="reaction ID" value="UER00614"/>
</dbReference>
<keyword evidence="17" id="KW-1208">Phospholipid metabolism</keyword>
<dbReference type="GO" id="GO:0005743">
    <property type="term" value="C:mitochondrial inner membrane"/>
    <property type="evidence" value="ECO:0007669"/>
    <property type="project" value="UniProtKB-SubCell"/>
</dbReference>
<keyword evidence="11" id="KW-0999">Mitochondrion inner membrane</keyword>
<evidence type="ECO:0000256" key="5">
    <source>
        <dbReference type="ARBA" id="ARBA00005458"/>
    </source>
</evidence>
<evidence type="ECO:0000256" key="8">
    <source>
        <dbReference type="ARBA" id="ARBA00022516"/>
    </source>
</evidence>
<evidence type="ECO:0000256" key="14">
    <source>
        <dbReference type="ARBA" id="ARBA00023128"/>
    </source>
</evidence>
<keyword evidence="16" id="KW-0594">Phospholipid biosynthesis</keyword>
<keyword evidence="8" id="KW-0444">Lipid biosynthesis</keyword>
<dbReference type="GO" id="GO:0032049">
    <property type="term" value="P:cardiolipin biosynthetic process"/>
    <property type="evidence" value="ECO:0007669"/>
    <property type="project" value="InterPro"/>
</dbReference>
<evidence type="ECO:0000256" key="2">
    <source>
        <dbReference type="ARBA" id="ARBA00004443"/>
    </source>
</evidence>
<comment type="similarity">
    <text evidence="5">Belongs to the TAM41 family.</text>
</comment>
<comment type="pathway">
    <text evidence="4">Lipid metabolism.</text>
</comment>
<protein>
    <recommendedName>
        <fullName evidence="7">Phosphatidate cytidylyltransferase, mitochondrial</fullName>
        <ecNumber evidence="6">2.7.7.41</ecNumber>
    </recommendedName>
    <alternativeName>
        <fullName evidence="18">CDP-diacylglycerol synthase</fullName>
    </alternativeName>
</protein>
<evidence type="ECO:0000256" key="17">
    <source>
        <dbReference type="ARBA" id="ARBA00023264"/>
    </source>
</evidence>
<sequence>MGTGSVTEPHHTPYLFDPDAQPSTNPVLCEVLSHLPATSAAFGYGSGVFHQPGLYSPGLTKPMLDFILAVPDPVEWHARNLARNRGHYSCIGSLGASTISRAAEGLGAGVYFNTLVPIGDQLVKYGVIRESELERDLTQWNSLYCAGRLQKPVAWVTAPPPGLHAAAARNLASALLVCRLLLPPTFGQPDLLHALCALSYRGDVRMGWAEDGAKLERLVAGQGPALGRLYAPALRRAIEEEGTLRALGPGVWTSERCEPLGARHLQALPEALLQRLQAAAAGHPSPQETAAQLARQLESAPHLARHSVQSALASIVRASSLRQTALGLLSGGVVKSARYGLAKVSKAWARRQAL</sequence>
<reference evidence="19" key="1">
    <citation type="submission" date="2015-08" db="EMBL/GenBank/DDBJ databases">
        <authorList>
            <person name="Babu N.S."/>
            <person name="Beckwith C.J."/>
            <person name="Beseler K.G."/>
            <person name="Brison A."/>
            <person name="Carone J.V."/>
            <person name="Caskin T.P."/>
            <person name="Diamond M."/>
            <person name="Durham M.E."/>
            <person name="Foxe J.M."/>
            <person name="Go M."/>
            <person name="Henderson B.A."/>
            <person name="Jones I.B."/>
            <person name="McGettigan J.A."/>
            <person name="Micheletti S.J."/>
            <person name="Nasrallah M.E."/>
            <person name="Ortiz D."/>
            <person name="Piller C.R."/>
            <person name="Privatt S.R."/>
            <person name="Schneider S.L."/>
            <person name="Sharp S."/>
            <person name="Smith T.C."/>
            <person name="Stanton J.D."/>
            <person name="Ullery H.E."/>
            <person name="Wilson R.J."/>
            <person name="Serrano M.G."/>
            <person name="Buck G."/>
            <person name="Lee V."/>
            <person name="Wang Y."/>
            <person name="Carvalho R."/>
            <person name="Voegtly L."/>
            <person name="Shi R."/>
            <person name="Duckworth R."/>
            <person name="Johnson A."/>
            <person name="Loviza R."/>
            <person name="Walstead R."/>
            <person name="Shah Z."/>
            <person name="Kiflezghi M."/>
            <person name="Wade K."/>
            <person name="Ball S.L."/>
            <person name="Bradley K.W."/>
            <person name="Asai D.J."/>
            <person name="Bowman C.A."/>
            <person name="Russell D.A."/>
            <person name="Pope W.H."/>
            <person name="Jacobs-Sera D."/>
            <person name="Hendrix R.W."/>
            <person name="Hatfull G.F."/>
        </authorList>
    </citation>
    <scope>NUCLEOTIDE SEQUENCE</scope>
</reference>
<evidence type="ECO:0000256" key="13">
    <source>
        <dbReference type="ARBA" id="ARBA00023098"/>
    </source>
</evidence>
<comment type="pathway">
    <text evidence="3">Phospholipid metabolism; CDP-diacylglycerol biosynthesis; CDP-diacylglycerol from sn-glycerol 3-phosphate: step 3/3.</text>
</comment>
<keyword evidence="15" id="KW-0472">Membrane</keyword>
<dbReference type="EC" id="2.7.7.41" evidence="6"/>
<evidence type="ECO:0000256" key="16">
    <source>
        <dbReference type="ARBA" id="ARBA00023209"/>
    </source>
</evidence>
<evidence type="ECO:0000313" key="19">
    <source>
        <dbReference type="EMBL" id="JAT74962.1"/>
    </source>
</evidence>
<evidence type="ECO:0000256" key="1">
    <source>
        <dbReference type="ARBA" id="ARBA00001946"/>
    </source>
</evidence>
<accession>A0A1D2A6X4</accession>
<dbReference type="EMBL" id="GDKF01003660">
    <property type="protein sequence ID" value="JAT74962.1"/>
    <property type="molecule type" value="Transcribed_RNA"/>
</dbReference>
<keyword evidence="12" id="KW-0460">Magnesium</keyword>
<name>A0A1D2A6X4_AUXPR</name>
<dbReference type="InterPro" id="IPR015222">
    <property type="entry name" value="Tam41"/>
</dbReference>
<proteinExistence type="inferred from homology"/>
<dbReference type="GO" id="GO:0004605">
    <property type="term" value="F:phosphatidate cytidylyltransferase activity"/>
    <property type="evidence" value="ECO:0007669"/>
    <property type="project" value="UniProtKB-EC"/>
</dbReference>
<keyword evidence="14" id="KW-0496">Mitochondrion</keyword>
<evidence type="ECO:0000256" key="12">
    <source>
        <dbReference type="ARBA" id="ARBA00022842"/>
    </source>
</evidence>
<evidence type="ECO:0000256" key="9">
    <source>
        <dbReference type="ARBA" id="ARBA00022679"/>
    </source>
</evidence>
<evidence type="ECO:0000256" key="3">
    <source>
        <dbReference type="ARBA" id="ARBA00005119"/>
    </source>
</evidence>
<dbReference type="GO" id="GO:0016024">
    <property type="term" value="P:CDP-diacylglycerol biosynthetic process"/>
    <property type="evidence" value="ECO:0007669"/>
    <property type="project" value="UniProtKB-UniPathway"/>
</dbReference>
<evidence type="ECO:0000256" key="11">
    <source>
        <dbReference type="ARBA" id="ARBA00022792"/>
    </source>
</evidence>
<organism evidence="19">
    <name type="scientific">Auxenochlorella protothecoides</name>
    <name type="common">Green microalga</name>
    <name type="synonym">Chlorella protothecoides</name>
    <dbReference type="NCBI Taxonomy" id="3075"/>
    <lineage>
        <taxon>Eukaryota</taxon>
        <taxon>Viridiplantae</taxon>
        <taxon>Chlorophyta</taxon>
        <taxon>core chlorophytes</taxon>
        <taxon>Trebouxiophyceae</taxon>
        <taxon>Chlorellales</taxon>
        <taxon>Chlorellaceae</taxon>
        <taxon>Auxenochlorella</taxon>
    </lineage>
</organism>
<gene>
    <name evidence="19" type="ORF">g.7208</name>
</gene>
<evidence type="ECO:0000256" key="7">
    <source>
        <dbReference type="ARBA" id="ARBA00018337"/>
    </source>
</evidence>
<evidence type="ECO:0000256" key="15">
    <source>
        <dbReference type="ARBA" id="ARBA00023136"/>
    </source>
</evidence>
<comment type="cofactor">
    <cofactor evidence="1">
        <name>Mg(2+)</name>
        <dbReference type="ChEBI" id="CHEBI:18420"/>
    </cofactor>
</comment>
<evidence type="ECO:0000256" key="6">
    <source>
        <dbReference type="ARBA" id="ARBA00012487"/>
    </source>
</evidence>
<evidence type="ECO:0000256" key="18">
    <source>
        <dbReference type="ARBA" id="ARBA00029893"/>
    </source>
</evidence>
<dbReference type="PANTHER" id="PTHR13619">
    <property type="entry name" value="PHOSPHATIDATE CYTIDYLYLTRANSFERASE, MITOCHONDRIAL"/>
    <property type="match status" value="1"/>
</dbReference>
<comment type="subcellular location">
    <subcellularLocation>
        <location evidence="2">Mitochondrion inner membrane</location>
        <topology evidence="2">Peripheral membrane protein</topology>
        <orientation evidence="2">Matrix side</orientation>
    </subcellularLocation>
</comment>